<evidence type="ECO:0000313" key="3">
    <source>
        <dbReference type="Proteomes" id="UP000326396"/>
    </source>
</evidence>
<keyword evidence="3" id="KW-1185">Reference proteome</keyword>
<dbReference type="Gene3D" id="3.40.50.2000">
    <property type="entry name" value="Glycogen Phosphorylase B"/>
    <property type="match status" value="1"/>
</dbReference>
<comment type="caution">
    <text evidence="2">The sequence shown here is derived from an EMBL/GenBank/DDBJ whole genome shotgun (WGS) entry which is preliminary data.</text>
</comment>
<gene>
    <name evidence="2" type="ORF">E3N88_41602</name>
</gene>
<evidence type="ECO:0000256" key="1">
    <source>
        <dbReference type="SAM" id="MobiDB-lite"/>
    </source>
</evidence>
<name>A0A5N6LL22_9ASTR</name>
<feature type="compositionally biased region" description="Polar residues" evidence="1">
    <location>
        <begin position="150"/>
        <end position="163"/>
    </location>
</feature>
<evidence type="ECO:0000313" key="2">
    <source>
        <dbReference type="EMBL" id="KAD2230164.1"/>
    </source>
</evidence>
<dbReference type="SUPFAM" id="SSF53756">
    <property type="entry name" value="UDP-Glycosyltransferase/glycogen phosphorylase"/>
    <property type="match status" value="1"/>
</dbReference>
<feature type="region of interest" description="Disordered" evidence="1">
    <location>
        <begin position="147"/>
        <end position="169"/>
    </location>
</feature>
<reference evidence="2 3" key="1">
    <citation type="submission" date="2019-05" db="EMBL/GenBank/DDBJ databases">
        <title>Mikania micrantha, genome provides insights into the molecular mechanism of rapid growth.</title>
        <authorList>
            <person name="Liu B."/>
        </authorList>
    </citation>
    <scope>NUCLEOTIDE SEQUENCE [LARGE SCALE GENOMIC DNA]</scope>
    <source>
        <strain evidence="2">NLD-2019</strain>
        <tissue evidence="2">Leaf</tissue>
    </source>
</reference>
<sequence>MRRRRRTMPEKETNPGGLAREAEREVKREAGQQTPEFWLRDWSFAGVCGRHSFGERGGDFERIGFNFYYAPKMEKDEEVHIVMFPFFAFGHISPFVELANKLTSCCPVVRISFFGAAASVSRIETMLNPTANAKVIPLTLPHVDGLPQGVENTSDTSPETHAPQTRVRPDATQIKTLLANLNLKSLSLILRNGGFRK</sequence>
<dbReference type="AlphaFoldDB" id="A0A5N6LL22"/>
<dbReference type="EMBL" id="SZYD01000070">
    <property type="protein sequence ID" value="KAD2230164.1"/>
    <property type="molecule type" value="Genomic_DNA"/>
</dbReference>
<feature type="region of interest" description="Disordered" evidence="1">
    <location>
        <begin position="1"/>
        <end position="26"/>
    </location>
</feature>
<organism evidence="2 3">
    <name type="scientific">Mikania micrantha</name>
    <name type="common">bitter vine</name>
    <dbReference type="NCBI Taxonomy" id="192012"/>
    <lineage>
        <taxon>Eukaryota</taxon>
        <taxon>Viridiplantae</taxon>
        <taxon>Streptophyta</taxon>
        <taxon>Embryophyta</taxon>
        <taxon>Tracheophyta</taxon>
        <taxon>Spermatophyta</taxon>
        <taxon>Magnoliopsida</taxon>
        <taxon>eudicotyledons</taxon>
        <taxon>Gunneridae</taxon>
        <taxon>Pentapetalae</taxon>
        <taxon>asterids</taxon>
        <taxon>campanulids</taxon>
        <taxon>Asterales</taxon>
        <taxon>Asteraceae</taxon>
        <taxon>Asteroideae</taxon>
        <taxon>Heliantheae alliance</taxon>
        <taxon>Eupatorieae</taxon>
        <taxon>Mikania</taxon>
    </lineage>
</organism>
<proteinExistence type="predicted"/>
<dbReference type="OrthoDB" id="5835829at2759"/>
<protein>
    <submittedName>
        <fullName evidence="2">Uncharacterized protein</fullName>
    </submittedName>
</protein>
<accession>A0A5N6LL22</accession>
<dbReference type="Proteomes" id="UP000326396">
    <property type="component" value="Unassembled WGS sequence"/>
</dbReference>